<evidence type="ECO:0000256" key="10">
    <source>
        <dbReference type="HAMAP-Rule" id="MF_02003"/>
    </source>
</evidence>
<feature type="binding site" evidence="10">
    <location>
        <position position="597"/>
    </location>
    <ligand>
        <name>ATP</name>
        <dbReference type="ChEBI" id="CHEBI:30616"/>
    </ligand>
</feature>
<accession>A0AAE4MFY7</accession>
<dbReference type="InterPro" id="IPR009008">
    <property type="entry name" value="Val/Leu/Ile-tRNA-synth_edit"/>
</dbReference>
<feature type="short sequence motif" description="'KMSKS' region" evidence="10">
    <location>
        <begin position="594"/>
        <end position="598"/>
    </location>
</feature>
<keyword evidence="2 10" id="KW-0436">Ligase</keyword>
<proteinExistence type="inferred from homology"/>
<dbReference type="GO" id="GO:0006428">
    <property type="term" value="P:isoleucyl-tRNA aminoacylation"/>
    <property type="evidence" value="ECO:0007669"/>
    <property type="project" value="UniProtKB-UniRule"/>
</dbReference>
<keyword evidence="5 10" id="KW-0862">Zinc</keyword>
<dbReference type="CDD" id="cd07961">
    <property type="entry name" value="Anticodon_Ia_Ile_ABEc"/>
    <property type="match status" value="1"/>
</dbReference>
<organism evidence="13 14">
    <name type="scientific">Methanorbis rubei</name>
    <dbReference type="NCBI Taxonomy" id="3028300"/>
    <lineage>
        <taxon>Archaea</taxon>
        <taxon>Methanobacteriati</taxon>
        <taxon>Methanobacteriota</taxon>
        <taxon>Stenosarchaea group</taxon>
        <taxon>Methanomicrobia</taxon>
        <taxon>Methanomicrobiales</taxon>
        <taxon>Methanocorpusculaceae</taxon>
        <taxon>Methanorbis</taxon>
    </lineage>
</organism>
<dbReference type="InterPro" id="IPR033709">
    <property type="entry name" value="Anticodon_Ile_ABEc"/>
</dbReference>
<dbReference type="Gene3D" id="3.40.50.620">
    <property type="entry name" value="HUPs"/>
    <property type="match status" value="2"/>
</dbReference>
<feature type="domain" description="Methionyl/Valyl/Leucyl/Isoleucyl-tRNA synthetase anticodon-binding" evidence="12">
    <location>
        <begin position="690"/>
        <end position="836"/>
    </location>
</feature>
<dbReference type="Pfam" id="PF08264">
    <property type="entry name" value="Anticodon_1"/>
    <property type="match status" value="1"/>
</dbReference>
<dbReference type="PANTHER" id="PTHR42780">
    <property type="entry name" value="SOLEUCYL-TRNA SYNTHETASE"/>
    <property type="match status" value="1"/>
</dbReference>
<evidence type="ECO:0000313" key="14">
    <source>
        <dbReference type="Proteomes" id="UP001283212"/>
    </source>
</evidence>
<dbReference type="InterPro" id="IPR014729">
    <property type="entry name" value="Rossmann-like_a/b/a_fold"/>
</dbReference>
<dbReference type="EC" id="6.1.1.5" evidence="10"/>
<keyword evidence="4 10" id="KW-0547">Nucleotide-binding</keyword>
<dbReference type="SUPFAM" id="SSF52374">
    <property type="entry name" value="Nucleotidylyl transferase"/>
    <property type="match status" value="1"/>
</dbReference>
<evidence type="ECO:0000256" key="7">
    <source>
        <dbReference type="ARBA" id="ARBA00022917"/>
    </source>
</evidence>
<dbReference type="InterPro" id="IPR002301">
    <property type="entry name" value="Ile-tRNA-ligase"/>
</dbReference>
<gene>
    <name evidence="10 13" type="primary">ileS</name>
    <name evidence="13" type="ORF">McpCs1_10570</name>
</gene>
<comment type="domain">
    <text evidence="10">IleRS has two distinct active sites: one for aminoacylation and one for editing. The misactivated valine is translocated from the active site to the editing site, which sterically excludes the correctly activated isoleucine. The single editing site contains two valyl binding pockets, one specific for each substrate (Val-AMP or Val-tRNA(Ile)).</text>
</comment>
<dbReference type="GO" id="GO:0002161">
    <property type="term" value="F:aminoacyl-tRNA deacylase activity"/>
    <property type="evidence" value="ECO:0007669"/>
    <property type="project" value="InterPro"/>
</dbReference>
<reference evidence="13 14" key="1">
    <citation type="submission" date="2023-06" db="EMBL/GenBank/DDBJ databases">
        <title>Genome sequence of Methancorpusculaceae sp. Cs1.</title>
        <authorList>
            <person name="Protasov E."/>
            <person name="Platt K."/>
            <person name="Poehlein A."/>
            <person name="Daniel R."/>
            <person name="Brune A."/>
        </authorList>
    </citation>
    <scope>NUCLEOTIDE SEQUENCE [LARGE SCALE GENOMIC DNA]</scope>
    <source>
        <strain evidence="13 14">Cs1</strain>
    </source>
</reference>
<comment type="similarity">
    <text evidence="10">Belongs to the class-I aminoacyl-tRNA synthetase family. IleS type 2 subfamily.</text>
</comment>
<dbReference type="SUPFAM" id="SSF47323">
    <property type="entry name" value="Anticodon-binding domain of a subclass of class I aminoacyl-tRNA synthetases"/>
    <property type="match status" value="1"/>
</dbReference>
<dbReference type="InterPro" id="IPR001412">
    <property type="entry name" value="aa-tRNA-synth_I_CS"/>
</dbReference>
<dbReference type="NCBIfam" id="TIGR00392">
    <property type="entry name" value="ileS"/>
    <property type="match status" value="1"/>
</dbReference>
<comment type="function">
    <text evidence="10">Catalyzes the attachment of isoleucine to tRNA(Ile). As IleRS can inadvertently accommodate and process structurally similar amino acids such as valine, to avoid such errors it has two additional distinct tRNA(Ile)-dependent editing activities. One activity is designated as 'pretransfer' editing and involves the hydrolysis of activated Val-AMP. The other activity is designated 'posttransfer' editing and involves deacylation of mischarged Val-tRNA(Ile).</text>
</comment>
<dbReference type="InterPro" id="IPR009080">
    <property type="entry name" value="tRNAsynth_Ia_anticodon-bd"/>
</dbReference>
<dbReference type="Pfam" id="PF00133">
    <property type="entry name" value="tRNA-synt_1"/>
    <property type="match status" value="1"/>
</dbReference>
<evidence type="ECO:0000313" key="13">
    <source>
        <dbReference type="EMBL" id="MDV0443679.1"/>
    </source>
</evidence>
<evidence type="ECO:0000256" key="4">
    <source>
        <dbReference type="ARBA" id="ARBA00022741"/>
    </source>
</evidence>
<dbReference type="GO" id="GO:0000049">
    <property type="term" value="F:tRNA binding"/>
    <property type="evidence" value="ECO:0007669"/>
    <property type="project" value="InterPro"/>
</dbReference>
<evidence type="ECO:0000256" key="6">
    <source>
        <dbReference type="ARBA" id="ARBA00022840"/>
    </source>
</evidence>
<dbReference type="FunFam" id="3.40.50.620:FF:000286">
    <property type="entry name" value="Isoleucine--tRNA ligase"/>
    <property type="match status" value="1"/>
</dbReference>
<dbReference type="InterPro" id="IPR002300">
    <property type="entry name" value="aa-tRNA-synth_Ia"/>
</dbReference>
<dbReference type="Gene3D" id="1.10.730.10">
    <property type="entry name" value="Isoleucyl-tRNA Synthetase, Domain 1"/>
    <property type="match status" value="1"/>
</dbReference>
<dbReference type="HAMAP" id="MF_02003">
    <property type="entry name" value="Ile_tRNA_synth_type2"/>
    <property type="match status" value="1"/>
</dbReference>
<feature type="domain" description="Aminoacyl-tRNA synthetase class Ia" evidence="11">
    <location>
        <begin position="19"/>
        <end position="632"/>
    </location>
</feature>
<dbReference type="CDD" id="cd00818">
    <property type="entry name" value="IleRS_core"/>
    <property type="match status" value="1"/>
</dbReference>
<dbReference type="AlphaFoldDB" id="A0AAE4MFY7"/>
<dbReference type="Pfam" id="PF19302">
    <property type="entry name" value="DUF5915"/>
    <property type="match status" value="1"/>
</dbReference>
<dbReference type="GO" id="GO:0005524">
    <property type="term" value="F:ATP binding"/>
    <property type="evidence" value="ECO:0007669"/>
    <property type="project" value="UniProtKB-UniRule"/>
</dbReference>
<dbReference type="PRINTS" id="PR00984">
    <property type="entry name" value="TRNASYNTHILE"/>
</dbReference>
<name>A0AAE4MFY7_9EURY</name>
<dbReference type="EMBL" id="JAWDKB010000004">
    <property type="protein sequence ID" value="MDV0443679.1"/>
    <property type="molecule type" value="Genomic_DNA"/>
</dbReference>
<evidence type="ECO:0000259" key="12">
    <source>
        <dbReference type="Pfam" id="PF08264"/>
    </source>
</evidence>
<evidence type="ECO:0000256" key="5">
    <source>
        <dbReference type="ARBA" id="ARBA00022833"/>
    </source>
</evidence>
<keyword evidence="8 10" id="KW-0030">Aminoacyl-tRNA synthetase</keyword>
<protein>
    <recommendedName>
        <fullName evidence="10">Isoleucine--tRNA ligase</fullName>
        <ecNumber evidence="10">6.1.1.5</ecNumber>
    </recommendedName>
    <alternativeName>
        <fullName evidence="10">Isoleucyl-tRNA synthetase</fullName>
        <shortName evidence="10">IleRS</shortName>
    </alternativeName>
</protein>
<evidence type="ECO:0000259" key="11">
    <source>
        <dbReference type="Pfam" id="PF00133"/>
    </source>
</evidence>
<dbReference type="PANTHER" id="PTHR42780:SF1">
    <property type="entry name" value="ISOLEUCINE--TRNA LIGASE, CYTOPLASMIC"/>
    <property type="match status" value="1"/>
</dbReference>
<dbReference type="SUPFAM" id="SSF50677">
    <property type="entry name" value="ValRS/IleRS/LeuRS editing domain"/>
    <property type="match status" value="1"/>
</dbReference>
<keyword evidence="14" id="KW-1185">Reference proteome</keyword>
<dbReference type="PROSITE" id="PS00178">
    <property type="entry name" value="AA_TRNA_LIGASE_I"/>
    <property type="match status" value="1"/>
</dbReference>
<comment type="cofactor">
    <cofactor evidence="10">
        <name>Zn(2+)</name>
        <dbReference type="ChEBI" id="CHEBI:29105"/>
    </cofactor>
</comment>
<comment type="caution">
    <text evidence="13">The sequence shown here is derived from an EMBL/GenBank/DDBJ whole genome shotgun (WGS) entry which is preliminary data.</text>
</comment>
<evidence type="ECO:0000256" key="3">
    <source>
        <dbReference type="ARBA" id="ARBA00022723"/>
    </source>
</evidence>
<dbReference type="RefSeq" id="WP_338096202.1">
    <property type="nucleotide sequence ID" value="NZ_JAWDKB010000004.1"/>
</dbReference>
<evidence type="ECO:0000256" key="8">
    <source>
        <dbReference type="ARBA" id="ARBA00023146"/>
    </source>
</evidence>
<dbReference type="GO" id="GO:0005737">
    <property type="term" value="C:cytoplasm"/>
    <property type="evidence" value="ECO:0007669"/>
    <property type="project" value="UniProtKB-SubCell"/>
</dbReference>
<comment type="catalytic activity">
    <reaction evidence="9 10">
        <text>tRNA(Ile) + L-isoleucine + ATP = L-isoleucyl-tRNA(Ile) + AMP + diphosphate</text>
        <dbReference type="Rhea" id="RHEA:11060"/>
        <dbReference type="Rhea" id="RHEA-COMP:9666"/>
        <dbReference type="Rhea" id="RHEA-COMP:9695"/>
        <dbReference type="ChEBI" id="CHEBI:30616"/>
        <dbReference type="ChEBI" id="CHEBI:33019"/>
        <dbReference type="ChEBI" id="CHEBI:58045"/>
        <dbReference type="ChEBI" id="CHEBI:78442"/>
        <dbReference type="ChEBI" id="CHEBI:78528"/>
        <dbReference type="ChEBI" id="CHEBI:456215"/>
        <dbReference type="EC" id="6.1.1.5"/>
    </reaction>
</comment>
<dbReference type="GO" id="GO:0008270">
    <property type="term" value="F:zinc ion binding"/>
    <property type="evidence" value="ECO:0007669"/>
    <property type="project" value="UniProtKB-UniRule"/>
</dbReference>
<feature type="short sequence motif" description="'HIGH' region" evidence="10">
    <location>
        <begin position="47"/>
        <end position="57"/>
    </location>
</feature>
<dbReference type="InterPro" id="IPR023586">
    <property type="entry name" value="Ile-tRNA-ligase_type2"/>
</dbReference>
<evidence type="ECO:0000256" key="1">
    <source>
        <dbReference type="ARBA" id="ARBA00022490"/>
    </source>
</evidence>
<keyword evidence="7 10" id="KW-0648">Protein biosynthesis</keyword>
<evidence type="ECO:0000256" key="9">
    <source>
        <dbReference type="ARBA" id="ARBA00048359"/>
    </source>
</evidence>
<keyword evidence="6 10" id="KW-0067">ATP-binding</keyword>
<keyword evidence="3 10" id="KW-0479">Metal-binding</keyword>
<comment type="subunit">
    <text evidence="10">Monomer.</text>
</comment>
<dbReference type="Gene3D" id="3.90.740.10">
    <property type="entry name" value="Valyl/Leucyl/Isoleucyl-tRNA synthetase, editing domain"/>
    <property type="match status" value="1"/>
</dbReference>
<comment type="subcellular location">
    <subcellularLocation>
        <location evidence="10">Cytoplasm</location>
    </subcellularLocation>
</comment>
<sequence>MKEITESYVPANVESGVRTYWDANNTYRKTRELRSGGKPWLFVDGPPYTTGYIHLGTAWNKILKDSILRYHSMTGKNVVERAGYDMHGLPIEVKVEEKLGFKNKADIEKHGVANFIEECRTFALTHKDLMSEQFKNLGVWMDFDDPYQTVDSGYIEAAWYTLKRCEEEKMLERGSRVVNWCPRCGTAIADAEVEYWDETDPSIFVKFPITGRENEYLVIWTTTPWTLPANVAVAVGADFVYAKVRAVKDGVSEDLWIAKDLAEQILKYGKYQDYSIIETKTGAELAGTKYTSPLAEHVPVQQQVEHRVVIADYVALENTGMVHIAPGHGWDDYLVGLRENLPIICPVDGNGNFTADAGVFAGKYVKDEETNNAVIEVLGTAMLAKRKITHRYGHCWRCKTPIIYRATSQWFLRVKEARDKMLAEIADEVTWYPEWAGSARFHDWIEEVRDWCISRQRYWGIPIPVWVCPVCNKYHVIGRYAELEQMSGQKMTDPHRPYVDDITIPCECGGAMRRVPDIFDVWYDSGVASWATLHFPHETEAFENSWPAEFILEGQDQTRGWFYSQLALSTIAFGKAPYKSVLMHGFSLDSNGKKMSKSLGNVITPEEVVAQFGVDVLRQYILSASAPWDDLRFSMEGVKTVHRMFNVLWNVYRFPLPYMQLDGYTPATTAAGVWDPSVVEDHIAEFGREDRWLVSRVNSLAEAVTKEMEVCNLHRATRPIATFVLDELSRWYVQLVRPRMWLEEDSVSKRQAYDTMYYVLRRLMTIFAPFAPHITEEMYQNLKCSGDSPSVHMQDWFSGVPQLIDSALEEEMTIVQEFDEAVANARQNGKRKGRWPVGEVVVAAASPAVANAVLVMNDLCCDRANARSVRAVSGIWDRVEWTALPVMKVIGKQFGRDGPKVKAFIEESDGTALRAALAASGKVAMEKDGFATELTDEHMTFEERMPENVFSSPLGDGSMVYVDVTLTAELESEGYAREVIRRIQEMRKQADLAVDAKISCEVVVMDDRVTKLVDAKHDLIADEVRSSCLKIRSPEEKPCSCCVAEHALLSMEWEIDELKLSISIAKAN</sequence>
<evidence type="ECO:0000256" key="2">
    <source>
        <dbReference type="ARBA" id="ARBA00022598"/>
    </source>
</evidence>
<dbReference type="InterPro" id="IPR013155">
    <property type="entry name" value="M/V/L/I-tRNA-synth_anticd-bd"/>
</dbReference>
<dbReference type="Proteomes" id="UP001283212">
    <property type="component" value="Unassembled WGS sequence"/>
</dbReference>
<keyword evidence="1 10" id="KW-0963">Cytoplasm</keyword>
<dbReference type="GO" id="GO:0004822">
    <property type="term" value="F:isoleucine-tRNA ligase activity"/>
    <property type="evidence" value="ECO:0007669"/>
    <property type="project" value="UniProtKB-UniRule"/>
</dbReference>